<dbReference type="PANTHER" id="PTHR44835">
    <property type="entry name" value="UDP-N-ACETYLGLUCOSAMINE--PEPTIDE N-ACETYLGLUCOSAMINYLTRANSFERASE SPINDLY-RELATED"/>
    <property type="match status" value="1"/>
</dbReference>
<dbReference type="OrthoDB" id="101857at2"/>
<dbReference type="Pfam" id="PF14559">
    <property type="entry name" value="TPR_19"/>
    <property type="match status" value="1"/>
</dbReference>
<reference evidence="10 11" key="1">
    <citation type="submission" date="2018-05" db="EMBL/GenBank/DDBJ databases">
        <title>Genomic Encyclopedia of Type Strains, Phase IV (KMG-IV): sequencing the most valuable type-strain genomes for metagenomic binning, comparative biology and taxonomic classification.</title>
        <authorList>
            <person name="Goeker M."/>
        </authorList>
    </citation>
    <scope>NUCLEOTIDE SEQUENCE [LARGE SCALE GENOMIC DNA]</scope>
    <source>
        <strain evidence="10 11">DSM 29661</strain>
    </source>
</reference>
<evidence type="ECO:0000256" key="7">
    <source>
        <dbReference type="ARBA" id="ARBA00022803"/>
    </source>
</evidence>
<sequence>MTNSNSTLIYRGKRLSVEQALRQVSALLDKNEFIAAEPLAREIVKVEPKLDAALQMLGISLSEQADPHKLSEALQYCRAAVEINPSSPHLKNVLANALTRAGQFTEAEQIFAEALQLSPGLLDALYNQSKLYIAMKRYDEAEAGFQKALVSSPNNPSICHNLGICAYNKENYKQAILWFKLAIHLTEDAYRKGELCFHMGLCNEKTHAYDDAIYWFEKSLEFNPMSFQSLIHISYSLFYSNEFMRSEMYAEAYLEHCPPAEVDALNARMLLCSIYKATGNSLKAIQEYKKIVADFPDIAAAFSNMLLDMVYSEEVEQDELFMWCKKYASQYETPYIPYWPKHTNVADPERKLRIGYVSADFFNHSVSYFALPLITRHDKQRFEVITYAVRDLPGVVSDQYKKETRWTPLNRRTTEEFVQKIIDDKIDILIDLSGHTGGNQLEVFARKPAPIQATWLGYPFSTGLTSIDYRIVDAIVEPKGTTEHLNTERLVRIPGMFCAYRPSIAAPERLVNGDLDIRPTPAKKNGYITFGCCNNIAKVTDYTLRLWAKVLDNSPTAMLLIEVSDADSEFTRNRLTERFESNGVAMHRVILSNKAKNRQYSLYHDIDIVLDPFPCNGGTTTCDALFMSVPVVSLNGVRFMSRIGATALTNIGHPEWATESPDEYVRIATELASDIEALDHIRQTLRTEVENSPLMDEVGFTRKVERAYREMWRAWCATQHGETYTPDLDGGESATDGYVVSAAEPEVRSVQWRELDALCKEKNWLALLEKSQAMLADAPGSPELHYFNGIALLHTAQPEMAFEALAQAYQQQPEICEHATGLAMVLKQLGRDSDAEALLRKTCEQYPDALDAYCLLAEYLQAQGQRQSLASEDTSQKFNEAISLMQHVLEKEPKHQNAWIKLAQLQYYRNRPSEAEVAARRVLKLDPLNYDANIILAQLSMARFNFVHANEILSNLLETHPETNLNLAELTLAKLNILRGNISNAVRYDFIAVQKQPTSPEALSQLFCHLDYYQIESAQYKALQAQFSQATQSVDPEHVQHLNLPVPGRKLRIGFVSAFSHTTATAHMALPVFELINRGDFDILVYHNGDHYDQVAQHLHRVVGTENWRFTRGIDAEVMHALVIDDQIDILIDMDGHQKQNFLTAFARQAAPVQIKWLGNPGSTGLPNMNYIITDTVLSTESSDVSLYTEKPLFMQDQAFCVYRPFASNPEWHSMAIFAPQPAPAEEKGYFTFGAICDNIALTQESLRLWAKVLLAVPESKLLLTNQHVLEHVCQVLSEYGVEASRVITPGAAGINSMLRLYQIVDIALDTLPCNQGLNSLDALWMGVPLVTLAGSKPAQRIGASILTQLKLDEWIASSEEEYVNKIIALVQQSADERHAQRKNLREMMRQSTLMNEVAYTKVFEAKLKEAWTTWCDSPQSAAAHSHMNEQNALQLCHTLMEQEAYVEAWEGYRAVLANWPNCMEALYGLGLNALLRDQPQLAEQLLTRALSAMMKNGHSLLANCLITLGQAYLSQGNSEQALACWQHAQTLQDSEQVRGWITELTGALH</sequence>
<evidence type="ECO:0000256" key="2">
    <source>
        <dbReference type="ARBA" id="ARBA00005386"/>
    </source>
</evidence>
<dbReference type="Gene3D" id="3.40.50.2000">
    <property type="entry name" value="Glycogen Phosphorylase B"/>
    <property type="match status" value="2"/>
</dbReference>
<dbReference type="Gene3D" id="1.25.40.10">
    <property type="entry name" value="Tetratricopeptide repeat domain"/>
    <property type="match status" value="5"/>
</dbReference>
<evidence type="ECO:0000256" key="4">
    <source>
        <dbReference type="ARBA" id="ARBA00022676"/>
    </source>
</evidence>
<feature type="repeat" description="TPR" evidence="8">
    <location>
        <begin position="1503"/>
        <end position="1536"/>
    </location>
</feature>
<dbReference type="PROSITE" id="PS50005">
    <property type="entry name" value="TPR"/>
    <property type="match status" value="4"/>
</dbReference>
<proteinExistence type="inferred from homology"/>
<dbReference type="RefSeq" id="WP_110392106.1">
    <property type="nucleotide sequence ID" value="NZ_QJKI01000033.1"/>
</dbReference>
<feature type="domain" description="O-GlcNAc transferase C-terminal" evidence="9">
    <location>
        <begin position="344"/>
        <end position="495"/>
    </location>
</feature>
<evidence type="ECO:0000313" key="10">
    <source>
        <dbReference type="EMBL" id="PXX74108.1"/>
    </source>
</evidence>
<name>A0A318KGG8_9NEIS</name>
<feature type="repeat" description="TPR" evidence="8">
    <location>
        <begin position="88"/>
        <end position="121"/>
    </location>
</feature>
<feature type="domain" description="O-GlcNAc transferase C-terminal" evidence="9">
    <location>
        <begin position="1044"/>
        <end position="1200"/>
    </location>
</feature>
<dbReference type="SMART" id="SM00028">
    <property type="entry name" value="TPR"/>
    <property type="match status" value="10"/>
</dbReference>
<comment type="similarity">
    <text evidence="2">Belongs to the glycosyltransferase 41 family. O-GlcNAc transferase subfamily.</text>
</comment>
<dbReference type="Pfam" id="PF13844">
    <property type="entry name" value="Glyco_transf_41"/>
    <property type="match status" value="4"/>
</dbReference>
<evidence type="ECO:0000256" key="5">
    <source>
        <dbReference type="ARBA" id="ARBA00022679"/>
    </source>
</evidence>
<keyword evidence="11" id="KW-1185">Reference proteome</keyword>
<dbReference type="InterPro" id="IPR019734">
    <property type="entry name" value="TPR_rpt"/>
</dbReference>
<keyword evidence="7 8" id="KW-0802">TPR repeat</keyword>
<evidence type="ECO:0000256" key="6">
    <source>
        <dbReference type="ARBA" id="ARBA00022737"/>
    </source>
</evidence>
<keyword evidence="5 10" id="KW-0808">Transferase</keyword>
<organism evidence="10 11">
    <name type="scientific">Rivihabitans pingtungensis</name>
    <dbReference type="NCBI Taxonomy" id="1054498"/>
    <lineage>
        <taxon>Bacteria</taxon>
        <taxon>Pseudomonadati</taxon>
        <taxon>Pseudomonadota</taxon>
        <taxon>Betaproteobacteria</taxon>
        <taxon>Neisseriales</taxon>
        <taxon>Aquaspirillaceae</taxon>
        <taxon>Rivihabitans</taxon>
    </lineage>
</organism>
<evidence type="ECO:0000256" key="8">
    <source>
        <dbReference type="PROSITE-ProRule" id="PRU00339"/>
    </source>
</evidence>
<comment type="caution">
    <text evidence="10">The sequence shown here is derived from an EMBL/GenBank/DDBJ whole genome shotgun (WGS) entry which is preliminary data.</text>
</comment>
<dbReference type="Pfam" id="PF13432">
    <property type="entry name" value="TPR_16"/>
    <property type="match status" value="1"/>
</dbReference>
<evidence type="ECO:0000256" key="3">
    <source>
        <dbReference type="ARBA" id="ARBA00011970"/>
    </source>
</evidence>
<protein>
    <recommendedName>
        <fullName evidence="3">protein O-GlcNAc transferase</fullName>
        <ecNumber evidence="3">2.4.1.255</ecNumber>
    </recommendedName>
</protein>
<keyword evidence="6" id="KW-0677">Repeat</keyword>
<feature type="domain" description="O-GlcNAc transferase C-terminal" evidence="9">
    <location>
        <begin position="528"/>
        <end position="701"/>
    </location>
</feature>
<dbReference type="GO" id="GO:0097363">
    <property type="term" value="F:protein O-acetylglucosaminyltransferase activity"/>
    <property type="evidence" value="ECO:0007669"/>
    <property type="project" value="UniProtKB-EC"/>
</dbReference>
<accession>A0A318KGG8</accession>
<gene>
    <name evidence="10" type="ORF">DFR34_1339</name>
</gene>
<feature type="repeat" description="TPR" evidence="8">
    <location>
        <begin position="122"/>
        <end position="155"/>
    </location>
</feature>
<dbReference type="Gene3D" id="3.40.50.11380">
    <property type="match status" value="2"/>
</dbReference>
<dbReference type="EMBL" id="QJKI01000033">
    <property type="protein sequence ID" value="PXX74108.1"/>
    <property type="molecule type" value="Genomic_DNA"/>
</dbReference>
<dbReference type="InterPro" id="IPR051939">
    <property type="entry name" value="Glycosyltr_41/O-GlcNAc_trsf"/>
</dbReference>
<evidence type="ECO:0000313" key="11">
    <source>
        <dbReference type="Proteomes" id="UP000247555"/>
    </source>
</evidence>
<feature type="repeat" description="TPR" evidence="8">
    <location>
        <begin position="193"/>
        <end position="226"/>
    </location>
</feature>
<dbReference type="Proteomes" id="UP000247555">
    <property type="component" value="Unassembled WGS sequence"/>
</dbReference>
<evidence type="ECO:0000259" key="9">
    <source>
        <dbReference type="Pfam" id="PF13844"/>
    </source>
</evidence>
<dbReference type="InterPro" id="IPR029489">
    <property type="entry name" value="OGT/SEC/SPY_C"/>
</dbReference>
<evidence type="ECO:0000256" key="1">
    <source>
        <dbReference type="ARBA" id="ARBA00004922"/>
    </source>
</evidence>
<keyword evidence="4" id="KW-0328">Glycosyltransferase</keyword>
<feature type="domain" description="O-GlcNAc transferase C-terminal" evidence="9">
    <location>
        <begin position="1245"/>
        <end position="1402"/>
    </location>
</feature>
<dbReference type="PANTHER" id="PTHR44835:SF1">
    <property type="entry name" value="PROTEIN O-GLCNAC TRANSFERASE"/>
    <property type="match status" value="1"/>
</dbReference>
<comment type="pathway">
    <text evidence="1">Protein modification; protein glycosylation.</text>
</comment>
<dbReference type="InterPro" id="IPR011990">
    <property type="entry name" value="TPR-like_helical_dom_sf"/>
</dbReference>
<dbReference type="SUPFAM" id="SSF48452">
    <property type="entry name" value="TPR-like"/>
    <property type="match status" value="3"/>
</dbReference>
<dbReference type="EC" id="2.4.1.255" evidence="3"/>